<dbReference type="Pfam" id="PF03184">
    <property type="entry name" value="DDE_1"/>
    <property type="match status" value="1"/>
</dbReference>
<dbReference type="InterPro" id="IPR004875">
    <property type="entry name" value="DDE_SF_endonuclease_dom"/>
</dbReference>
<dbReference type="GO" id="GO:0003676">
    <property type="term" value="F:nucleic acid binding"/>
    <property type="evidence" value="ECO:0007669"/>
    <property type="project" value="InterPro"/>
</dbReference>
<evidence type="ECO:0000313" key="2">
    <source>
        <dbReference type="EMBL" id="EAX95505.1"/>
    </source>
</evidence>
<dbReference type="EMBL" id="DS113802">
    <property type="protein sequence ID" value="EAX95505.1"/>
    <property type="molecule type" value="Genomic_DNA"/>
</dbReference>
<evidence type="ECO:0000313" key="3">
    <source>
        <dbReference type="Proteomes" id="UP000001542"/>
    </source>
</evidence>
<dbReference type="OrthoDB" id="122087at2759"/>
<dbReference type="InParanoid" id="A2FHW3"/>
<dbReference type="RefSeq" id="XP_001308435.1">
    <property type="nucleotide sequence ID" value="XM_001308434.1"/>
</dbReference>
<accession>A2FHW3</accession>
<reference evidence="2" key="2">
    <citation type="journal article" date="2007" name="Science">
        <title>Draft genome sequence of the sexually transmitted pathogen Trichomonas vaginalis.</title>
        <authorList>
            <person name="Carlton J.M."/>
            <person name="Hirt R.P."/>
            <person name="Silva J.C."/>
            <person name="Delcher A.L."/>
            <person name="Schatz M."/>
            <person name="Zhao Q."/>
            <person name="Wortman J.R."/>
            <person name="Bidwell S.L."/>
            <person name="Alsmark U.C.M."/>
            <person name="Besteiro S."/>
            <person name="Sicheritz-Ponten T."/>
            <person name="Noel C.J."/>
            <person name="Dacks J.B."/>
            <person name="Foster P.G."/>
            <person name="Simillion C."/>
            <person name="Van de Peer Y."/>
            <person name="Miranda-Saavedra D."/>
            <person name="Barton G.J."/>
            <person name="Westrop G.D."/>
            <person name="Mueller S."/>
            <person name="Dessi D."/>
            <person name="Fiori P.L."/>
            <person name="Ren Q."/>
            <person name="Paulsen I."/>
            <person name="Zhang H."/>
            <person name="Bastida-Corcuera F.D."/>
            <person name="Simoes-Barbosa A."/>
            <person name="Brown M.T."/>
            <person name="Hayes R.D."/>
            <person name="Mukherjee M."/>
            <person name="Okumura C.Y."/>
            <person name="Schneider R."/>
            <person name="Smith A.J."/>
            <person name="Vanacova S."/>
            <person name="Villalvazo M."/>
            <person name="Haas B.J."/>
            <person name="Pertea M."/>
            <person name="Feldblyum T.V."/>
            <person name="Utterback T.R."/>
            <person name="Shu C.L."/>
            <person name="Osoegawa K."/>
            <person name="de Jong P.J."/>
            <person name="Hrdy I."/>
            <person name="Horvathova L."/>
            <person name="Zubacova Z."/>
            <person name="Dolezal P."/>
            <person name="Malik S.B."/>
            <person name="Logsdon J.M. Jr."/>
            <person name="Henze K."/>
            <person name="Gupta A."/>
            <person name="Wang C.C."/>
            <person name="Dunne R.L."/>
            <person name="Upcroft J.A."/>
            <person name="Upcroft P."/>
            <person name="White O."/>
            <person name="Salzberg S.L."/>
            <person name="Tang P."/>
            <person name="Chiu C.-H."/>
            <person name="Lee Y.-S."/>
            <person name="Embley T.M."/>
            <person name="Coombs G.H."/>
            <person name="Mottram J.C."/>
            <person name="Tachezy J."/>
            <person name="Fraser-Liggett C.M."/>
            <person name="Johnson P.J."/>
        </authorList>
    </citation>
    <scope>NUCLEOTIDE SEQUENCE [LARGE SCALE GENOMIC DNA]</scope>
    <source>
        <strain evidence="2">G3</strain>
    </source>
</reference>
<feature type="domain" description="DDE-1" evidence="1">
    <location>
        <begin position="10"/>
        <end position="164"/>
    </location>
</feature>
<evidence type="ECO:0000259" key="1">
    <source>
        <dbReference type="Pfam" id="PF03184"/>
    </source>
</evidence>
<dbReference type="VEuPathDB" id="TrichDB:TVAGG3_0833820"/>
<sequence>MVCFAANGWLGPSVIVVSKSSTLDKNLKDIVQGRIYLNSSDNGYMNDAIFLTWCHLLVGKINIELRNDDINRKILLLIDSHYTRENANSLIYLQKNNIDVLTYPGKCTASCQPHDVVMSKPFKDQFIKNLRTEIREFKEAHKSEPDQATLKAMVIETAHEAITKVVDGKSAFNAFASCGYLPYNPAKLLTKNNTNYHKLEDSEQEKRRYSSRFLIKGLLKKSKSSPRQKRKRRHFLCIQLVKSWHMN</sequence>
<dbReference type="VEuPathDB" id="TrichDB:TVAG_054840"/>
<gene>
    <name evidence="2" type="ORF">TVAG_054840</name>
</gene>
<protein>
    <recommendedName>
        <fullName evidence="1">DDE-1 domain-containing protein</fullName>
    </recommendedName>
</protein>
<proteinExistence type="predicted"/>
<dbReference type="KEGG" id="tva:4753262"/>
<dbReference type="AlphaFoldDB" id="A2FHW3"/>
<organism evidence="2 3">
    <name type="scientific">Trichomonas vaginalis (strain ATCC PRA-98 / G3)</name>
    <dbReference type="NCBI Taxonomy" id="412133"/>
    <lineage>
        <taxon>Eukaryota</taxon>
        <taxon>Metamonada</taxon>
        <taxon>Parabasalia</taxon>
        <taxon>Trichomonadida</taxon>
        <taxon>Trichomonadidae</taxon>
        <taxon>Trichomonas</taxon>
    </lineage>
</organism>
<name>A2FHW3_TRIV3</name>
<keyword evidence="3" id="KW-1185">Reference proteome</keyword>
<reference evidence="2" key="1">
    <citation type="submission" date="2006-10" db="EMBL/GenBank/DDBJ databases">
        <authorList>
            <person name="Amadeo P."/>
            <person name="Zhao Q."/>
            <person name="Wortman J."/>
            <person name="Fraser-Liggett C."/>
            <person name="Carlton J."/>
        </authorList>
    </citation>
    <scope>NUCLEOTIDE SEQUENCE</scope>
    <source>
        <strain evidence="2">G3</strain>
    </source>
</reference>
<dbReference type="Proteomes" id="UP000001542">
    <property type="component" value="Unassembled WGS sequence"/>
</dbReference>